<proteinExistence type="inferred from homology"/>
<keyword evidence="2" id="KW-0547">Nucleotide-binding</keyword>
<dbReference type="PANTHER" id="PTHR23407">
    <property type="entry name" value="ATPASE INHIBITOR/5-FORMYLTETRAHYDROFOLATE CYCLO-LIGASE"/>
    <property type="match status" value="1"/>
</dbReference>
<comment type="similarity">
    <text evidence="1">Belongs to the 5-formyltetrahydrofolate cyclo-ligase family.</text>
</comment>
<keyword evidence="3" id="KW-0067">ATP-binding</keyword>
<dbReference type="PANTHER" id="PTHR23407:SF1">
    <property type="entry name" value="5-FORMYLTETRAHYDROFOLATE CYCLO-LIGASE"/>
    <property type="match status" value="1"/>
</dbReference>
<organism evidence="4">
    <name type="scientific">freshwater metagenome</name>
    <dbReference type="NCBI Taxonomy" id="449393"/>
    <lineage>
        <taxon>unclassified sequences</taxon>
        <taxon>metagenomes</taxon>
        <taxon>ecological metagenomes</taxon>
    </lineage>
</organism>
<dbReference type="EMBL" id="CAEZTM010000021">
    <property type="protein sequence ID" value="CAB4569540.1"/>
    <property type="molecule type" value="Genomic_DNA"/>
</dbReference>
<dbReference type="InterPro" id="IPR002698">
    <property type="entry name" value="FTHF_cligase"/>
</dbReference>
<evidence type="ECO:0000313" key="4">
    <source>
        <dbReference type="EMBL" id="CAB4569540.1"/>
    </source>
</evidence>
<evidence type="ECO:0000256" key="1">
    <source>
        <dbReference type="ARBA" id="ARBA00010638"/>
    </source>
</evidence>
<dbReference type="GO" id="GO:0030272">
    <property type="term" value="F:5-formyltetrahydrofolate cyclo-ligase activity"/>
    <property type="evidence" value="ECO:0007669"/>
    <property type="project" value="TreeGrafter"/>
</dbReference>
<dbReference type="PIRSF" id="PIRSF006806">
    <property type="entry name" value="FTHF_cligase"/>
    <property type="match status" value="1"/>
</dbReference>
<dbReference type="GO" id="GO:0009396">
    <property type="term" value="P:folic acid-containing compound biosynthetic process"/>
    <property type="evidence" value="ECO:0007669"/>
    <property type="project" value="TreeGrafter"/>
</dbReference>
<dbReference type="GO" id="GO:0035999">
    <property type="term" value="P:tetrahydrofolate interconversion"/>
    <property type="evidence" value="ECO:0007669"/>
    <property type="project" value="TreeGrafter"/>
</dbReference>
<dbReference type="GO" id="GO:0005524">
    <property type="term" value="F:ATP binding"/>
    <property type="evidence" value="ECO:0007669"/>
    <property type="project" value="UniProtKB-KW"/>
</dbReference>
<accession>A0A6J6DZA9</accession>
<dbReference type="InterPro" id="IPR037171">
    <property type="entry name" value="NagB/RpiA_transferase-like"/>
</dbReference>
<dbReference type="SUPFAM" id="SSF100950">
    <property type="entry name" value="NagB/RpiA/CoA transferase-like"/>
    <property type="match status" value="1"/>
</dbReference>
<dbReference type="Pfam" id="PF01812">
    <property type="entry name" value="5-FTHF_cyc-lig"/>
    <property type="match status" value="1"/>
</dbReference>
<reference evidence="4" key="1">
    <citation type="submission" date="2020-05" db="EMBL/GenBank/DDBJ databases">
        <authorList>
            <person name="Chiriac C."/>
            <person name="Salcher M."/>
            <person name="Ghai R."/>
            <person name="Kavagutti S V."/>
        </authorList>
    </citation>
    <scope>NUCLEOTIDE SEQUENCE</scope>
</reference>
<evidence type="ECO:0000256" key="3">
    <source>
        <dbReference type="ARBA" id="ARBA00022840"/>
    </source>
</evidence>
<dbReference type="AlphaFoldDB" id="A0A6J6DZA9"/>
<dbReference type="InterPro" id="IPR024185">
    <property type="entry name" value="FTHF_cligase-like_sf"/>
</dbReference>
<name>A0A6J6DZA9_9ZZZZ</name>
<dbReference type="NCBIfam" id="TIGR02727">
    <property type="entry name" value="MTHFS_bact"/>
    <property type="match status" value="1"/>
</dbReference>
<evidence type="ECO:0000256" key="2">
    <source>
        <dbReference type="ARBA" id="ARBA00022741"/>
    </source>
</evidence>
<gene>
    <name evidence="4" type="ORF">UFOPK1684_00626</name>
</gene>
<dbReference type="Gene3D" id="3.40.50.10420">
    <property type="entry name" value="NagB/RpiA/CoA transferase-like"/>
    <property type="match status" value="1"/>
</dbReference>
<protein>
    <submittedName>
        <fullName evidence="4">Unannotated protein</fullName>
    </submittedName>
</protein>
<sequence length="194" mass="21485">MADSLQPSKRALRAEIRERRRTMTQLEREKSAAGLLSSMKHVVDQHVASRIACYLATQDEPPTRPFIDWALAEGFTVLLPVAREDGLMDWAPYDQGDEALDSTGMPIPTSDVLGPVALSQVDLIFIPAASIAIDGMRLGWGRGYFDRTLGSMSKRPPVYAVVYDHEVVDDVPRERHDQGVDGIVTPTRSIRLGQ</sequence>